<dbReference type="PANTHER" id="PTHR36738:SF1">
    <property type="entry name" value="EXPRESSED PROTEIN"/>
    <property type="match status" value="1"/>
</dbReference>
<feature type="transmembrane region" description="Helical" evidence="1">
    <location>
        <begin position="90"/>
        <end position="112"/>
    </location>
</feature>
<feature type="transmembrane region" description="Helical" evidence="1">
    <location>
        <begin position="133"/>
        <end position="153"/>
    </location>
</feature>
<feature type="transmembrane region" description="Helical" evidence="1">
    <location>
        <begin position="50"/>
        <end position="70"/>
    </location>
</feature>
<name>A0ABQ5RX83_9CHLO</name>
<feature type="transmembrane region" description="Helical" evidence="1">
    <location>
        <begin position="197"/>
        <end position="219"/>
    </location>
</feature>
<accession>A0ABQ5RX83</accession>
<gene>
    <name evidence="2" type="ORF">VaNZ11_004597</name>
</gene>
<proteinExistence type="predicted"/>
<protein>
    <recommendedName>
        <fullName evidence="4">Cytochrome b561 domain-containing protein</fullName>
    </recommendedName>
</protein>
<keyword evidence="3" id="KW-1185">Reference proteome</keyword>
<evidence type="ECO:0000256" key="1">
    <source>
        <dbReference type="SAM" id="Phobius"/>
    </source>
</evidence>
<sequence length="221" mass="23637">MFSWIKYKMQLQRSICGIASRRPGCVTFAPLECTYRPSKKKSITNRDVKLMSSAVPLLSIAAVDAIYQILQPPAEYFQTLSLPEPLVHWGHPGNMAVVLFAMGGYGAAYLGWQIRTSSDEAVVAKAKEAHPKIAAGMFIFFALGAVGGMMSLIMQGKPIFESNHVWTGLVGLGLLGVQSLLPLAFATGSGQARTAHAYLGAAIMALFVVHAALGLQLGLSI</sequence>
<evidence type="ECO:0000313" key="2">
    <source>
        <dbReference type="EMBL" id="GLI62021.1"/>
    </source>
</evidence>
<dbReference type="PANTHER" id="PTHR36738">
    <property type="entry name" value="EXPRESSED PROTEIN"/>
    <property type="match status" value="1"/>
</dbReference>
<keyword evidence="1" id="KW-1133">Transmembrane helix</keyword>
<dbReference type="Proteomes" id="UP001165090">
    <property type="component" value="Unassembled WGS sequence"/>
</dbReference>
<keyword evidence="1" id="KW-0812">Transmembrane</keyword>
<dbReference type="InterPro" id="IPR025067">
    <property type="entry name" value="DUF4079"/>
</dbReference>
<reference evidence="2 3" key="1">
    <citation type="journal article" date="2023" name="IScience">
        <title>Expanded male sex-determining region conserved during the evolution of homothallism in the green alga Volvox.</title>
        <authorList>
            <person name="Yamamoto K."/>
            <person name="Matsuzaki R."/>
            <person name="Mahakham W."/>
            <person name="Heman W."/>
            <person name="Sekimoto H."/>
            <person name="Kawachi M."/>
            <person name="Minakuchi Y."/>
            <person name="Toyoda A."/>
            <person name="Nozaki H."/>
        </authorList>
    </citation>
    <scope>NUCLEOTIDE SEQUENCE [LARGE SCALE GENOMIC DNA]</scope>
    <source>
        <strain evidence="2 3">NIES-4468</strain>
    </source>
</reference>
<feature type="transmembrane region" description="Helical" evidence="1">
    <location>
        <begin position="165"/>
        <end position="185"/>
    </location>
</feature>
<dbReference type="Gene3D" id="1.20.120.1770">
    <property type="match status" value="1"/>
</dbReference>
<dbReference type="EMBL" id="BSDZ01000011">
    <property type="protein sequence ID" value="GLI62021.1"/>
    <property type="molecule type" value="Genomic_DNA"/>
</dbReference>
<evidence type="ECO:0000313" key="3">
    <source>
        <dbReference type="Proteomes" id="UP001165090"/>
    </source>
</evidence>
<comment type="caution">
    <text evidence="2">The sequence shown here is derived from an EMBL/GenBank/DDBJ whole genome shotgun (WGS) entry which is preliminary data.</text>
</comment>
<keyword evidence="1" id="KW-0472">Membrane</keyword>
<dbReference type="Pfam" id="PF13301">
    <property type="entry name" value="DUF4079"/>
    <property type="match status" value="1"/>
</dbReference>
<organism evidence="2 3">
    <name type="scientific">Volvox africanus</name>
    <dbReference type="NCBI Taxonomy" id="51714"/>
    <lineage>
        <taxon>Eukaryota</taxon>
        <taxon>Viridiplantae</taxon>
        <taxon>Chlorophyta</taxon>
        <taxon>core chlorophytes</taxon>
        <taxon>Chlorophyceae</taxon>
        <taxon>CS clade</taxon>
        <taxon>Chlamydomonadales</taxon>
        <taxon>Volvocaceae</taxon>
        <taxon>Volvox</taxon>
    </lineage>
</organism>
<evidence type="ECO:0008006" key="4">
    <source>
        <dbReference type="Google" id="ProtNLM"/>
    </source>
</evidence>